<dbReference type="RefSeq" id="WP_233128228.1">
    <property type="nucleotide sequence ID" value="NZ_RBIM01000001.1"/>
</dbReference>
<organism evidence="1 2">
    <name type="scientific">Maricaulis maris</name>
    <dbReference type="NCBI Taxonomy" id="74318"/>
    <lineage>
        <taxon>Bacteria</taxon>
        <taxon>Pseudomonadati</taxon>
        <taxon>Pseudomonadota</taxon>
        <taxon>Alphaproteobacteria</taxon>
        <taxon>Maricaulales</taxon>
        <taxon>Maricaulaceae</taxon>
        <taxon>Maricaulis</taxon>
    </lineage>
</organism>
<evidence type="ECO:0008006" key="3">
    <source>
        <dbReference type="Google" id="ProtNLM"/>
    </source>
</evidence>
<sequence>MRRYRFGVESGHMVEITHKGRAMTDDITREKPVAKNPAAPYGSADNPSEFDVLHRMGSEEPYFIIRGGDPLSDALVELHAYIGAGQSGAAHDTLERILALTSQKPPRPVGSPKYRETFKISVSMERFRETHGRSH</sequence>
<name>A0A495DMF6_9PROT</name>
<dbReference type="EMBL" id="RBIM01000001">
    <property type="protein sequence ID" value="RKR03820.1"/>
    <property type="molecule type" value="Genomic_DNA"/>
</dbReference>
<accession>A0A495DMF6</accession>
<comment type="caution">
    <text evidence="1">The sequence shown here is derived from an EMBL/GenBank/DDBJ whole genome shotgun (WGS) entry which is preliminary data.</text>
</comment>
<evidence type="ECO:0000313" key="2">
    <source>
        <dbReference type="Proteomes" id="UP000273675"/>
    </source>
</evidence>
<evidence type="ECO:0000313" key="1">
    <source>
        <dbReference type="EMBL" id="RKR03820.1"/>
    </source>
</evidence>
<gene>
    <name evidence="1" type="ORF">C7435_0260</name>
</gene>
<protein>
    <recommendedName>
        <fullName evidence="3">Aspartate decarboxylase</fullName>
    </recommendedName>
</protein>
<dbReference type="Proteomes" id="UP000273675">
    <property type="component" value="Unassembled WGS sequence"/>
</dbReference>
<dbReference type="AlphaFoldDB" id="A0A495DMF6"/>
<reference evidence="1 2" key="1">
    <citation type="submission" date="2018-10" db="EMBL/GenBank/DDBJ databases">
        <title>Genomic Encyclopedia of Type Strains, Phase IV (KMG-IV): sequencing the most valuable type-strain genomes for metagenomic binning, comparative biology and taxonomic classification.</title>
        <authorList>
            <person name="Goeker M."/>
        </authorList>
    </citation>
    <scope>NUCLEOTIDE SEQUENCE [LARGE SCALE GENOMIC DNA]</scope>
    <source>
        <strain evidence="1 2">DSM 4734</strain>
    </source>
</reference>
<proteinExistence type="predicted"/>